<dbReference type="InParanoid" id="B3RNT6"/>
<evidence type="ECO:0000313" key="5">
    <source>
        <dbReference type="Proteomes" id="UP000009022"/>
    </source>
</evidence>
<dbReference type="EMBL" id="DS985242">
    <property type="protein sequence ID" value="EDV27519.1"/>
    <property type="molecule type" value="Genomic_DNA"/>
</dbReference>
<dbReference type="CTD" id="6750568"/>
<dbReference type="PANTHER" id="PTHR14038">
    <property type="entry name" value="BAT2 HLA-B-ASSOCIATED TRANSCRIPT 2"/>
    <property type="match status" value="1"/>
</dbReference>
<dbReference type="STRING" id="10228.B3RNT6"/>
<evidence type="ECO:0000259" key="3">
    <source>
        <dbReference type="Pfam" id="PF07001"/>
    </source>
</evidence>
<protein>
    <recommendedName>
        <fullName evidence="3">BAT2 N-terminal domain-containing protein</fullName>
    </recommendedName>
</protein>
<dbReference type="InterPro" id="IPR009738">
    <property type="entry name" value="BAT2_N"/>
</dbReference>
<dbReference type="Proteomes" id="UP000009022">
    <property type="component" value="Unassembled WGS sequence"/>
</dbReference>
<reference evidence="4 5" key="1">
    <citation type="journal article" date="2008" name="Nature">
        <title>The Trichoplax genome and the nature of placozoans.</title>
        <authorList>
            <person name="Srivastava M."/>
            <person name="Begovic E."/>
            <person name="Chapman J."/>
            <person name="Putnam N.H."/>
            <person name="Hellsten U."/>
            <person name="Kawashima T."/>
            <person name="Kuo A."/>
            <person name="Mitros T."/>
            <person name="Salamov A."/>
            <person name="Carpenter M.L."/>
            <person name="Signorovitch A.Y."/>
            <person name="Moreno M.A."/>
            <person name="Kamm K."/>
            <person name="Grimwood J."/>
            <person name="Schmutz J."/>
            <person name="Shapiro H."/>
            <person name="Grigoriev I.V."/>
            <person name="Buss L.W."/>
            <person name="Schierwater B."/>
            <person name="Dellaporta S.L."/>
            <person name="Rokhsar D.S."/>
        </authorList>
    </citation>
    <scope>NUCLEOTIDE SEQUENCE [LARGE SCALE GENOMIC DNA]</scope>
    <source>
        <strain evidence="4 5">Grell-BS-1999</strain>
    </source>
</reference>
<feature type="non-terminal residue" evidence="4">
    <location>
        <position position="89"/>
    </location>
</feature>
<gene>
    <name evidence="4" type="ORF">TRIADDRAFT_7690</name>
</gene>
<evidence type="ECO:0000256" key="1">
    <source>
        <dbReference type="ARBA" id="ARBA00022553"/>
    </source>
</evidence>
<dbReference type="Pfam" id="PF07001">
    <property type="entry name" value="BAT2_N"/>
    <property type="match status" value="1"/>
</dbReference>
<dbReference type="OrthoDB" id="1939715at2759"/>
<organism evidence="4 5">
    <name type="scientific">Trichoplax adhaerens</name>
    <name type="common">Trichoplax reptans</name>
    <dbReference type="NCBI Taxonomy" id="10228"/>
    <lineage>
        <taxon>Eukaryota</taxon>
        <taxon>Metazoa</taxon>
        <taxon>Placozoa</taxon>
        <taxon>Uniplacotomia</taxon>
        <taxon>Trichoplacea</taxon>
        <taxon>Trichoplacidae</taxon>
        <taxon>Trichoplax</taxon>
    </lineage>
</organism>
<dbReference type="HOGENOM" id="CLU_2461215_0_0_1"/>
<evidence type="ECO:0000313" key="4">
    <source>
        <dbReference type="EMBL" id="EDV27519.1"/>
    </source>
</evidence>
<evidence type="ECO:0000256" key="2">
    <source>
        <dbReference type="SAM" id="MobiDB-lite"/>
    </source>
</evidence>
<dbReference type="PANTHER" id="PTHR14038:SF0">
    <property type="entry name" value="LP18708P"/>
    <property type="match status" value="1"/>
</dbReference>
<feature type="compositionally biased region" description="Polar residues" evidence="2">
    <location>
        <begin position="52"/>
        <end position="89"/>
    </location>
</feature>
<dbReference type="GeneID" id="6750568"/>
<feature type="domain" description="BAT2 N-terminal" evidence="3">
    <location>
        <begin position="11"/>
        <end position="83"/>
    </location>
</feature>
<proteinExistence type="predicted"/>
<keyword evidence="1" id="KW-0597">Phosphoprotein</keyword>
<sequence length="89" mass="9077">GLRSAAGAKNVRRVPAPASLPSLKSENLGNDPSVSIVPSGGLGWGNVEKNDQSSNNTPATTTTRVSPAVSQSESTTSGATQRSQEVDQN</sequence>
<dbReference type="InterPro" id="IPR033184">
    <property type="entry name" value="PRRC2"/>
</dbReference>
<feature type="compositionally biased region" description="Polar residues" evidence="2">
    <location>
        <begin position="22"/>
        <end position="33"/>
    </location>
</feature>
<dbReference type="KEGG" id="tad:TRIADDRAFT_7690"/>
<feature type="region of interest" description="Disordered" evidence="2">
    <location>
        <begin position="1"/>
        <end position="89"/>
    </location>
</feature>
<dbReference type="AlphaFoldDB" id="B3RNT6"/>
<keyword evidence="5" id="KW-1185">Reference proteome</keyword>
<name>B3RNT6_TRIAD</name>
<feature type="non-terminal residue" evidence="4">
    <location>
        <position position="1"/>
    </location>
</feature>
<dbReference type="RefSeq" id="XP_002109353.1">
    <property type="nucleotide sequence ID" value="XM_002109317.1"/>
</dbReference>
<accession>B3RNT6</accession>